<comment type="caution">
    <text evidence="4">The sequence shown here is derived from an EMBL/GenBank/DDBJ whole genome shotgun (WGS) entry which is preliminary data.</text>
</comment>
<feature type="chain" id="PRO_5039271450" evidence="2">
    <location>
        <begin position="24"/>
        <end position="542"/>
    </location>
</feature>
<dbReference type="Pfam" id="PF13205">
    <property type="entry name" value="Big_5"/>
    <property type="match status" value="1"/>
</dbReference>
<name>A0A9D1HAR0_9FLAO</name>
<sequence length="542" mass="61457">MKKKTFYFLLAVGAAIWGVHSCASVGAPVGGVSDFDPPVPQVYSPENYATNFQGDKITVTFDERIKYKDLSKQLVVSPPIKDIVMRIKPTAVLPTRRMEIDLSGIELLPNTTYTFNFGNSVGDNHEGAAIPNFKYVFSTGPKIDSLTVGGVVEDAFEEAFDPNTVVMLYRVDTTFNDSTIYKERPMYFTRLAHERDSTFLIENIAPGTYQLVALVDEASNMTYDQGKDKIAFFPRYIELSEPDPRGYRLRLALGKRPYKVYQGTNPQKGLIQMAIDGLEPQDSVLRIFPPLPEGAKDYYLFYPERDTLQYWYTEEKVDSILFAVKHNGKISDTINAKIRKPAEVKFTRAITSKNLELDGKVEIQTNKPVGALDPAYILLMDKDSIPRPFRLKIDSTSLRKIDMEFSIAPENQYSITILPQATRSILDEVPEDTAFVQLKTRSVDDYGNLTVNPVSFSQYPLLIQLLDAGKKVVKEVSLGKAGEKAVFRLVPPGEYRLRVIFDANGNGRWDTVDYMKKQQPERVMYLEDKITVRAMWDEELDW</sequence>
<protein>
    <submittedName>
        <fullName evidence="4">Ig-like domain-containing protein</fullName>
    </submittedName>
</protein>
<feature type="signal peptide" evidence="2">
    <location>
        <begin position="1"/>
        <end position="23"/>
    </location>
</feature>
<evidence type="ECO:0000259" key="3">
    <source>
        <dbReference type="Pfam" id="PF13205"/>
    </source>
</evidence>
<dbReference type="AlphaFoldDB" id="A0A9D1HAR0"/>
<organism evidence="4 5">
    <name type="scientific">Candidatus Merdimorpha stercoravium</name>
    <dbReference type="NCBI Taxonomy" id="2840863"/>
    <lineage>
        <taxon>Bacteria</taxon>
        <taxon>Pseudomonadati</taxon>
        <taxon>Bacteroidota</taxon>
        <taxon>Flavobacteriia</taxon>
        <taxon>Flavobacteriales</taxon>
        <taxon>Candidatus Merdimorpha</taxon>
    </lineage>
</organism>
<dbReference type="InterPro" id="IPR032812">
    <property type="entry name" value="SbsA_Ig"/>
</dbReference>
<keyword evidence="1 2" id="KW-0732">Signal</keyword>
<accession>A0A9D1HAR0</accession>
<proteinExistence type="predicted"/>
<evidence type="ECO:0000256" key="1">
    <source>
        <dbReference type="ARBA" id="ARBA00022729"/>
    </source>
</evidence>
<gene>
    <name evidence="4" type="ORF">IAC44_03680</name>
</gene>
<evidence type="ECO:0000313" key="4">
    <source>
        <dbReference type="EMBL" id="HIT97920.1"/>
    </source>
</evidence>
<evidence type="ECO:0000313" key="5">
    <source>
        <dbReference type="Proteomes" id="UP000824161"/>
    </source>
</evidence>
<dbReference type="EMBL" id="DVLY01000087">
    <property type="protein sequence ID" value="HIT97920.1"/>
    <property type="molecule type" value="Genomic_DNA"/>
</dbReference>
<dbReference type="Proteomes" id="UP000824161">
    <property type="component" value="Unassembled WGS sequence"/>
</dbReference>
<reference evidence="4" key="2">
    <citation type="journal article" date="2021" name="PeerJ">
        <title>Extensive microbial diversity within the chicken gut microbiome revealed by metagenomics and culture.</title>
        <authorList>
            <person name="Gilroy R."/>
            <person name="Ravi A."/>
            <person name="Getino M."/>
            <person name="Pursley I."/>
            <person name="Horton D.L."/>
            <person name="Alikhan N.F."/>
            <person name="Baker D."/>
            <person name="Gharbi K."/>
            <person name="Hall N."/>
            <person name="Watson M."/>
            <person name="Adriaenssens E.M."/>
            <person name="Foster-Nyarko E."/>
            <person name="Jarju S."/>
            <person name="Secka A."/>
            <person name="Antonio M."/>
            <person name="Oren A."/>
            <person name="Chaudhuri R.R."/>
            <person name="La Ragione R."/>
            <person name="Hildebrand F."/>
            <person name="Pallen M.J."/>
        </authorList>
    </citation>
    <scope>NUCLEOTIDE SEQUENCE</scope>
    <source>
        <strain evidence="4">1383</strain>
    </source>
</reference>
<evidence type="ECO:0000256" key="2">
    <source>
        <dbReference type="SAM" id="SignalP"/>
    </source>
</evidence>
<reference evidence="4" key="1">
    <citation type="submission" date="2020-10" db="EMBL/GenBank/DDBJ databases">
        <authorList>
            <person name="Gilroy R."/>
        </authorList>
    </citation>
    <scope>NUCLEOTIDE SEQUENCE</scope>
    <source>
        <strain evidence="4">1383</strain>
    </source>
</reference>
<feature type="domain" description="SbsA Ig-like" evidence="3">
    <location>
        <begin position="37"/>
        <end position="139"/>
    </location>
</feature>